<evidence type="ECO:0000313" key="1">
    <source>
        <dbReference type="EMBL" id="MCX2745604.1"/>
    </source>
</evidence>
<reference evidence="1 2" key="1">
    <citation type="submission" date="2022-11" db="EMBL/GenBank/DDBJ databases">
        <title>The characterization of three novel Bacteroidetes species and genomic analysis of their roles in tidal elemental geochemical cycles.</title>
        <authorList>
            <person name="Ma K."/>
        </authorList>
    </citation>
    <scope>NUCLEOTIDE SEQUENCE [LARGE SCALE GENOMIC DNA]</scope>
    <source>
        <strain evidence="1 2">M17</strain>
    </source>
</reference>
<dbReference type="EMBL" id="JAPFQN010000010">
    <property type="protein sequence ID" value="MCX2745604.1"/>
    <property type="molecule type" value="Genomic_DNA"/>
</dbReference>
<gene>
    <name evidence="1" type="ORF">OO013_17110</name>
</gene>
<comment type="caution">
    <text evidence="1">The sequence shown here is derived from an EMBL/GenBank/DDBJ whole genome shotgun (WGS) entry which is preliminary data.</text>
</comment>
<sequence>MSGTSQTPNESPPWKVLYNILRERRSRRFGLGMEMRTGPMAYKSRHQGLPLSEKEEALLTFAACGITGPALGDLVYDKGEGGTIMAGLAGRTIPSGDAIQTSSLIVMNPEACYYIKKPGDFKADIVSELATLAAQEKYLELYQRTRVKIRDGRSNPPLEPFFNINCNRWSLYDPSATYFLPIEDFTLLYINALLEIFNEHNGIYVRDERAAYRPAGIKKFAKSRGGHLVDDPKKEHTITIQQLETMVTEFVTSEAGMIIQNLGLMTQALGLGGFPHWAAHYYSWFKVLGFKMKEMNSTKYLGMGWFHSIMAKLLNKDQPVPLVTGLDDKDGTSLIKPFCPPNYPSMKEAVYAVVELKWGKKGIFNKGAATGAWKNHSKISNSAPNVSEKAVESTIAYCTYLYDRYKRFPVYQPPLRTLLGFQVNHVDTEFYDHFYKPDALSDLQRNHFRDWHGKE</sequence>
<accession>A0ABT3RV09</accession>
<protein>
    <submittedName>
        <fullName evidence="1">Uncharacterized protein</fullName>
    </submittedName>
</protein>
<dbReference type="Proteomes" id="UP001209885">
    <property type="component" value="Unassembled WGS sequence"/>
</dbReference>
<keyword evidence="2" id="KW-1185">Reference proteome</keyword>
<organism evidence="1 2">
    <name type="scientific">Mangrovivirga halotolerans</name>
    <dbReference type="NCBI Taxonomy" id="2993936"/>
    <lineage>
        <taxon>Bacteria</taxon>
        <taxon>Pseudomonadati</taxon>
        <taxon>Bacteroidota</taxon>
        <taxon>Cytophagia</taxon>
        <taxon>Cytophagales</taxon>
        <taxon>Mangrovivirgaceae</taxon>
        <taxon>Mangrovivirga</taxon>
    </lineage>
</organism>
<evidence type="ECO:0000313" key="2">
    <source>
        <dbReference type="Proteomes" id="UP001209885"/>
    </source>
</evidence>
<name>A0ABT3RV09_9BACT</name>
<proteinExistence type="predicted"/>
<dbReference type="RefSeq" id="WP_266058202.1">
    <property type="nucleotide sequence ID" value="NZ_JAPFQN010000010.1"/>
</dbReference>